<evidence type="ECO:0000259" key="13">
    <source>
        <dbReference type="Pfam" id="PF04602"/>
    </source>
</evidence>
<feature type="transmembrane region" description="Helical" evidence="12">
    <location>
        <begin position="554"/>
        <end position="572"/>
    </location>
</feature>
<feature type="transmembrane region" description="Helical" evidence="12">
    <location>
        <begin position="314"/>
        <end position="335"/>
    </location>
</feature>
<dbReference type="EMBL" id="BAAAQK010000025">
    <property type="protein sequence ID" value="GAA1872526.1"/>
    <property type="molecule type" value="Genomic_DNA"/>
</dbReference>
<keyword evidence="4" id="KW-1003">Cell membrane</keyword>
<evidence type="ECO:0000256" key="3">
    <source>
        <dbReference type="ARBA" id="ARBA00008195"/>
    </source>
</evidence>
<evidence type="ECO:0000256" key="4">
    <source>
        <dbReference type="ARBA" id="ARBA00022475"/>
    </source>
</evidence>
<sequence length="979" mass="102706">MRVASPARPAPDALREEPGPPPAPPRRRGLLAGVLGLVALACAVAFPFAPVVQPQADYSWGGAGAVPTALPLMPYQPTQLTAVATCGAARALGDGTLIATVPADPDPRAARLDGLRMAVRGGSLLVTTAGVAFDPIPLPAGDCTVEFRSDPTATTLLLNGAPVVNRAGDLRPAVAALLTDARDTSGLGVRLTADTRFQTTISPVKTVILVIGVLAVLGMIVALARAEDRRRVRVLPRGWWRPRLTDLAVTATLAVWWVIGPVTVDDGYIAGIVRDRASSGFIGNVYRWLNAPEAPFSWFYDVYFVWSQVSASTLWMRLPSILLGLLSWWLLSRLVVPRLLPRAGRGIRWLAGATFLIWWLPLTLGLRPEPWVAAGTLLVVVGVERSLALRRLTPLVLALLVAGVTTAVTPGGLMAFAPVIAGAVPLLRTLRTSRLGPVVIVLSLLAAPAAAVFLMLPDQSLASMLEATRVRTLIGGGQPWYAEYNRYALLLTGDDMQGSLGKRAPVLLSIVAAVAVLWAAGRRFPGGPARRITVTFLLGLAAMTFTPTKWTQHFGDLAGVGAAVLLLGIVAVGRRSLAGRTAPWLAGLGVVTVVGSLVWAGQNIWPFVSNWWGLSWSSVPPQVAGFGVATLWLGLGILTVGGTLLVLAWRRAGGGAPALPRLLPTPASVTVVLVVAVVALQVLTFARTSWTHRDSYTLASDAVSTLRGAPCGLQERLSVETDPAAGLLPADGPGGLPVVPVDVGGTAMPGIRAVGTGDTAWFTLDPAQRDGRLPVVVTLSGALRGGDVLAAEFAGPAGTVSRSSLSPSGNTPTDVRLMAPGGADRVRLVVDVDPVDTPAVASLPRVPRLTPMDQLLPRGTEAILDWPVAFVFGCLTPAPLPDGTTALPQWRVAPPQADNSGAVTYAPSFGGPFAAARLLVTEQRMATYLDGDPTRDAAQVYRWVPREPLATAQPQVSERTVSGWSETGRTRVPGLDPVG</sequence>
<feature type="domain" description="Arabinosyltransferase C-terminal" evidence="14">
    <location>
        <begin position="819"/>
        <end position="970"/>
    </location>
</feature>
<evidence type="ECO:0000259" key="15">
    <source>
        <dbReference type="Pfam" id="PF17689"/>
    </source>
</evidence>
<evidence type="ECO:0000256" key="1">
    <source>
        <dbReference type="ARBA" id="ARBA00003001"/>
    </source>
</evidence>
<feature type="transmembrane region" description="Helical" evidence="12">
    <location>
        <begin position="504"/>
        <end position="520"/>
    </location>
</feature>
<dbReference type="InterPro" id="IPR007680">
    <property type="entry name" value="Arabino_trans_central"/>
</dbReference>
<dbReference type="InterPro" id="IPR040920">
    <property type="entry name" value="Arabino_trans_N"/>
</dbReference>
<keyword evidence="10" id="KW-0961">Cell wall biogenesis/degradation</keyword>
<feature type="transmembrane region" description="Helical" evidence="12">
    <location>
        <begin position="206"/>
        <end position="224"/>
    </location>
</feature>
<evidence type="ECO:0000256" key="7">
    <source>
        <dbReference type="ARBA" id="ARBA00022692"/>
    </source>
</evidence>
<comment type="subcellular location">
    <subcellularLocation>
        <location evidence="2">Cell membrane</location>
        <topology evidence="2">Multi-pass membrane protein</topology>
    </subcellularLocation>
</comment>
<protein>
    <submittedName>
        <fullName evidence="16">Arabinosyltransferase domain-containing protein</fullName>
    </submittedName>
</protein>
<evidence type="ECO:0000256" key="5">
    <source>
        <dbReference type="ARBA" id="ARBA00022676"/>
    </source>
</evidence>
<keyword evidence="6" id="KW-0808">Transferase</keyword>
<keyword evidence="7 12" id="KW-0812">Transmembrane</keyword>
<reference evidence="16 17" key="1">
    <citation type="journal article" date="2019" name="Int. J. Syst. Evol. Microbiol.">
        <title>The Global Catalogue of Microorganisms (GCM) 10K type strain sequencing project: providing services to taxonomists for standard genome sequencing and annotation.</title>
        <authorList>
            <consortium name="The Broad Institute Genomics Platform"/>
            <consortium name="The Broad Institute Genome Sequencing Center for Infectious Disease"/>
            <person name="Wu L."/>
            <person name="Ma J."/>
        </authorList>
    </citation>
    <scope>NUCLEOTIDE SEQUENCE [LARGE SCALE GENOMIC DNA]</scope>
    <source>
        <strain evidence="16 17">JCM 16009</strain>
    </source>
</reference>
<feature type="region of interest" description="Disordered" evidence="11">
    <location>
        <begin position="952"/>
        <end position="979"/>
    </location>
</feature>
<proteinExistence type="inferred from homology"/>
<evidence type="ECO:0000313" key="16">
    <source>
        <dbReference type="EMBL" id="GAA1872526.1"/>
    </source>
</evidence>
<evidence type="ECO:0000256" key="11">
    <source>
        <dbReference type="SAM" id="MobiDB-lite"/>
    </source>
</evidence>
<dbReference type="InterPro" id="IPR027451">
    <property type="entry name" value="EmbABC_dom1"/>
</dbReference>
<dbReference type="Pfam" id="PF14896">
    <property type="entry name" value="Arabino_trans_C"/>
    <property type="match status" value="1"/>
</dbReference>
<feature type="compositionally biased region" description="Polar residues" evidence="11">
    <location>
        <begin position="952"/>
        <end position="967"/>
    </location>
</feature>
<dbReference type="Pfam" id="PF04602">
    <property type="entry name" value="Arabinose_trans"/>
    <property type="match status" value="1"/>
</dbReference>
<dbReference type="InterPro" id="IPR032731">
    <property type="entry name" value="Arabino_trans_C"/>
</dbReference>
<comment type="caution">
    <text evidence="16">The sequence shown here is derived from an EMBL/GenBank/DDBJ whole genome shotgun (WGS) entry which is preliminary data.</text>
</comment>
<dbReference type="Gene3D" id="2.60.120.610">
    <property type="entry name" value="arabinofuranosyltransferase like domain"/>
    <property type="match status" value="1"/>
</dbReference>
<feature type="transmembrane region" description="Helical" evidence="12">
    <location>
        <begin position="30"/>
        <end position="49"/>
    </location>
</feature>
<evidence type="ECO:0000256" key="8">
    <source>
        <dbReference type="ARBA" id="ARBA00022989"/>
    </source>
</evidence>
<name>A0ABN2NKG6_9PSEU</name>
<evidence type="ECO:0000256" key="6">
    <source>
        <dbReference type="ARBA" id="ARBA00022679"/>
    </source>
</evidence>
<evidence type="ECO:0000256" key="12">
    <source>
        <dbReference type="SAM" id="Phobius"/>
    </source>
</evidence>
<dbReference type="Pfam" id="PF17689">
    <property type="entry name" value="Arabino_trans_N"/>
    <property type="match status" value="1"/>
</dbReference>
<feature type="transmembrane region" description="Helical" evidence="12">
    <location>
        <begin position="395"/>
        <end position="423"/>
    </location>
</feature>
<dbReference type="Gene3D" id="3.40.190.160">
    <property type="match status" value="1"/>
</dbReference>
<feature type="domain" description="Arabinofuranosyltransferase central" evidence="13">
    <location>
        <begin position="202"/>
        <end position="640"/>
    </location>
</feature>
<evidence type="ECO:0000256" key="9">
    <source>
        <dbReference type="ARBA" id="ARBA00023136"/>
    </source>
</evidence>
<evidence type="ECO:0000256" key="2">
    <source>
        <dbReference type="ARBA" id="ARBA00004651"/>
    </source>
</evidence>
<feature type="transmembrane region" description="Helical" evidence="12">
    <location>
        <begin position="244"/>
        <end position="264"/>
    </location>
</feature>
<evidence type="ECO:0000313" key="17">
    <source>
        <dbReference type="Proteomes" id="UP001500449"/>
    </source>
</evidence>
<feature type="region of interest" description="Disordered" evidence="11">
    <location>
        <begin position="1"/>
        <end position="27"/>
    </location>
</feature>
<feature type="transmembrane region" description="Helical" evidence="12">
    <location>
        <begin position="347"/>
        <end position="366"/>
    </location>
</feature>
<keyword evidence="8 12" id="KW-1133">Transmembrane helix</keyword>
<feature type="transmembrane region" description="Helical" evidence="12">
    <location>
        <begin position="435"/>
        <end position="456"/>
    </location>
</feature>
<feature type="transmembrane region" description="Helical" evidence="12">
    <location>
        <begin position="625"/>
        <end position="649"/>
    </location>
</feature>
<keyword evidence="17" id="KW-1185">Reference proteome</keyword>
<gene>
    <name evidence="16" type="ORF">GCM10009836_61830</name>
</gene>
<keyword evidence="9 12" id="KW-0472">Membrane</keyword>
<accession>A0ABN2NKG6</accession>
<comment type="similarity">
    <text evidence="3">Belongs to the emb family.</text>
</comment>
<feature type="transmembrane region" description="Helical" evidence="12">
    <location>
        <begin position="661"/>
        <end position="683"/>
    </location>
</feature>
<feature type="transmembrane region" description="Helical" evidence="12">
    <location>
        <begin position="584"/>
        <end position="605"/>
    </location>
</feature>
<feature type="domain" description="Arabinosyltransferas concanavalin like" evidence="15">
    <location>
        <begin position="53"/>
        <end position="196"/>
    </location>
</feature>
<evidence type="ECO:0000259" key="14">
    <source>
        <dbReference type="Pfam" id="PF14896"/>
    </source>
</evidence>
<dbReference type="Proteomes" id="UP001500449">
    <property type="component" value="Unassembled WGS sequence"/>
</dbReference>
<organism evidence="16 17">
    <name type="scientific">Pseudonocardia ailaonensis</name>
    <dbReference type="NCBI Taxonomy" id="367279"/>
    <lineage>
        <taxon>Bacteria</taxon>
        <taxon>Bacillati</taxon>
        <taxon>Actinomycetota</taxon>
        <taxon>Actinomycetes</taxon>
        <taxon>Pseudonocardiales</taxon>
        <taxon>Pseudonocardiaceae</taxon>
        <taxon>Pseudonocardia</taxon>
    </lineage>
</organism>
<evidence type="ECO:0000256" key="10">
    <source>
        <dbReference type="ARBA" id="ARBA00023316"/>
    </source>
</evidence>
<keyword evidence="5" id="KW-0328">Glycosyltransferase</keyword>
<comment type="function">
    <text evidence="1">Arabinosyl transferase responsible for the polymerization of arabinose into the arabinan of arabinogalactan.</text>
</comment>